<name>A0AA96V7D3_9EURY</name>
<gene>
    <name evidence="1" type="ORF">MsAm2_13080</name>
</gene>
<organism evidence="1 2">
    <name type="scientific">Methanolapillus ohkumae</name>
    <dbReference type="NCBI Taxonomy" id="3028298"/>
    <lineage>
        <taxon>Archaea</taxon>
        <taxon>Methanobacteriati</taxon>
        <taxon>Methanobacteriota</taxon>
        <taxon>Stenosarchaea group</taxon>
        <taxon>Methanomicrobia</taxon>
        <taxon>Methanosarcinales</taxon>
        <taxon>Methanosarcinaceae</taxon>
        <taxon>Methanolapillus</taxon>
    </lineage>
</organism>
<dbReference type="AlphaFoldDB" id="A0AA96V7D3"/>
<dbReference type="Proteomes" id="UP001304970">
    <property type="component" value="Chromosome"/>
</dbReference>
<keyword evidence="2" id="KW-1185">Reference proteome</keyword>
<dbReference type="EMBL" id="CP131061">
    <property type="protein sequence ID" value="WNY27508.1"/>
    <property type="molecule type" value="Genomic_DNA"/>
</dbReference>
<evidence type="ECO:0000313" key="2">
    <source>
        <dbReference type="Proteomes" id="UP001304970"/>
    </source>
</evidence>
<protein>
    <submittedName>
        <fullName evidence="1">Uncharacterized protein</fullName>
    </submittedName>
</protein>
<evidence type="ECO:0000313" key="1">
    <source>
        <dbReference type="EMBL" id="WNY27508.1"/>
    </source>
</evidence>
<proteinExistence type="predicted"/>
<dbReference type="GeneID" id="89228734"/>
<reference evidence="1 2" key="1">
    <citation type="submission" date="2023-07" db="EMBL/GenBank/DDBJ databases">
        <title>Closed genome sequence of Methanosarcinaceae archaeon Am2.</title>
        <authorList>
            <person name="Poehlein A."/>
            <person name="Protasov E."/>
            <person name="Platt K."/>
            <person name="Reeh H."/>
            <person name="Daniel R."/>
            <person name="Brune A."/>
        </authorList>
    </citation>
    <scope>NUCLEOTIDE SEQUENCE [LARGE SCALE GENOMIC DNA]</scope>
    <source>
        <strain evidence="1 2">Am2</strain>
    </source>
</reference>
<accession>A0AA96V7D3</accession>
<dbReference type="RefSeq" id="WP_338097479.1">
    <property type="nucleotide sequence ID" value="NZ_CP131061.1"/>
</dbReference>
<sequence length="99" mass="11943">MTIDWNDNFSEYELHIIYKICLRGRICNRHIEGENLCQGVRSDKIGSVKKALKELERKEIIHSYKTQNRYDYCIPNENYRSAINLLKRYAPTYEWIKNI</sequence>